<name>A0A0F7UIX7_NEOCL</name>
<feature type="compositionally biased region" description="Basic and acidic residues" evidence="1">
    <location>
        <begin position="1278"/>
        <end position="1303"/>
    </location>
</feature>
<evidence type="ECO:0000313" key="2">
    <source>
        <dbReference type="EMBL" id="CEL70019.1"/>
    </source>
</evidence>
<feature type="compositionally biased region" description="Basic and acidic residues" evidence="1">
    <location>
        <begin position="1212"/>
        <end position="1233"/>
    </location>
</feature>
<feature type="compositionally biased region" description="Basic and acidic residues" evidence="1">
    <location>
        <begin position="254"/>
        <end position="270"/>
    </location>
</feature>
<feature type="compositionally biased region" description="Basic and acidic residues" evidence="1">
    <location>
        <begin position="434"/>
        <end position="457"/>
    </location>
</feature>
<feature type="compositionally biased region" description="Basic and acidic residues" evidence="1">
    <location>
        <begin position="231"/>
        <end position="240"/>
    </location>
</feature>
<feature type="compositionally biased region" description="Basic and acidic residues" evidence="1">
    <location>
        <begin position="1431"/>
        <end position="1455"/>
    </location>
</feature>
<feature type="region of interest" description="Disordered" evidence="1">
    <location>
        <begin position="1414"/>
        <end position="1455"/>
    </location>
</feature>
<feature type="compositionally biased region" description="Polar residues" evidence="1">
    <location>
        <begin position="1115"/>
        <end position="1130"/>
    </location>
</feature>
<feature type="compositionally biased region" description="Basic and acidic residues" evidence="1">
    <location>
        <begin position="680"/>
        <end position="728"/>
    </location>
</feature>
<feature type="region of interest" description="Disordered" evidence="1">
    <location>
        <begin position="359"/>
        <end position="531"/>
    </location>
</feature>
<feature type="region of interest" description="Disordered" evidence="1">
    <location>
        <begin position="1004"/>
        <end position="1257"/>
    </location>
</feature>
<dbReference type="PROSITE" id="PS51257">
    <property type="entry name" value="PROKAR_LIPOPROTEIN"/>
    <property type="match status" value="1"/>
</dbReference>
<protein>
    <submittedName>
        <fullName evidence="2">Uncharacterized protein</fullName>
    </submittedName>
</protein>
<feature type="compositionally biased region" description="Basic and acidic residues" evidence="1">
    <location>
        <begin position="1388"/>
        <end position="1399"/>
    </location>
</feature>
<accession>A0A0F7UIX7</accession>
<feature type="compositionally biased region" description="Basic and acidic residues" evidence="1">
    <location>
        <begin position="1367"/>
        <end position="1380"/>
    </location>
</feature>
<reference evidence="2" key="1">
    <citation type="journal article" date="2015" name="PLoS ONE">
        <title>Comprehensive Evaluation of Toxoplasma gondii VEG and Neospora caninum LIV Genomes with Tachyzoite Stage Transcriptome and Proteome Defines Novel Transcript Features.</title>
        <authorList>
            <person name="Ramaprasad A."/>
            <person name="Mourier T."/>
            <person name="Naeem R."/>
            <person name="Malas T.B."/>
            <person name="Moussa E."/>
            <person name="Panigrahi A."/>
            <person name="Vermont S.J."/>
            <person name="Otto T.D."/>
            <person name="Wastling J."/>
            <person name="Pain A."/>
        </authorList>
    </citation>
    <scope>NUCLEOTIDE SEQUENCE</scope>
    <source>
        <strain evidence="2">Liverpool</strain>
    </source>
</reference>
<feature type="compositionally biased region" description="Basic residues" evidence="1">
    <location>
        <begin position="1090"/>
        <end position="1099"/>
    </location>
</feature>
<feature type="compositionally biased region" description="Basic residues" evidence="1">
    <location>
        <begin position="1311"/>
        <end position="1320"/>
    </location>
</feature>
<feature type="region of interest" description="Disordered" evidence="1">
    <location>
        <begin position="864"/>
        <end position="890"/>
    </location>
</feature>
<feature type="compositionally biased region" description="Basic residues" evidence="1">
    <location>
        <begin position="1418"/>
        <end position="1430"/>
    </location>
</feature>
<evidence type="ECO:0000256" key="1">
    <source>
        <dbReference type="SAM" id="MobiDB-lite"/>
    </source>
</evidence>
<feature type="compositionally biased region" description="Low complexity" evidence="1">
    <location>
        <begin position="814"/>
        <end position="839"/>
    </location>
</feature>
<feature type="compositionally biased region" description="Basic and acidic residues" evidence="1">
    <location>
        <begin position="487"/>
        <end position="507"/>
    </location>
</feature>
<gene>
    <name evidence="2" type="ORF">BN1204_057105</name>
</gene>
<organism evidence="2">
    <name type="scientific">Neospora caninum (strain Liverpool)</name>
    <dbReference type="NCBI Taxonomy" id="572307"/>
    <lineage>
        <taxon>Eukaryota</taxon>
        <taxon>Sar</taxon>
        <taxon>Alveolata</taxon>
        <taxon>Apicomplexa</taxon>
        <taxon>Conoidasida</taxon>
        <taxon>Coccidia</taxon>
        <taxon>Eucoccidiorida</taxon>
        <taxon>Eimeriorina</taxon>
        <taxon>Sarcocystidae</taxon>
        <taxon>Neospora</taxon>
    </lineage>
</organism>
<feature type="region of interest" description="Disordered" evidence="1">
    <location>
        <begin position="228"/>
        <end position="339"/>
    </location>
</feature>
<feature type="region of interest" description="Disordered" evidence="1">
    <location>
        <begin position="1278"/>
        <end position="1399"/>
    </location>
</feature>
<feature type="compositionally biased region" description="Low complexity" evidence="1">
    <location>
        <begin position="1180"/>
        <end position="1190"/>
    </location>
</feature>
<feature type="compositionally biased region" description="Low complexity" evidence="1">
    <location>
        <begin position="514"/>
        <end position="525"/>
    </location>
</feature>
<feature type="region of interest" description="Disordered" evidence="1">
    <location>
        <begin position="662"/>
        <end position="839"/>
    </location>
</feature>
<feature type="compositionally biased region" description="Basic and acidic residues" evidence="1">
    <location>
        <begin position="736"/>
        <end position="759"/>
    </location>
</feature>
<feature type="compositionally biased region" description="Basic and acidic residues" evidence="1">
    <location>
        <begin position="794"/>
        <end position="805"/>
    </location>
</feature>
<feature type="compositionally biased region" description="Basic and acidic residues" evidence="1">
    <location>
        <begin position="121"/>
        <end position="137"/>
    </location>
</feature>
<feature type="region of interest" description="Disordered" evidence="1">
    <location>
        <begin position="117"/>
        <end position="165"/>
    </location>
</feature>
<feature type="compositionally biased region" description="Basic residues" evidence="1">
    <location>
        <begin position="361"/>
        <end position="370"/>
    </location>
</feature>
<proteinExistence type="predicted"/>
<feature type="compositionally biased region" description="Basic residues" evidence="1">
    <location>
        <begin position="1234"/>
        <end position="1244"/>
    </location>
</feature>
<feature type="compositionally biased region" description="Basic and acidic residues" evidence="1">
    <location>
        <begin position="1007"/>
        <end position="1040"/>
    </location>
</feature>
<feature type="compositionally biased region" description="Low complexity" evidence="1">
    <location>
        <begin position="1146"/>
        <end position="1162"/>
    </location>
</feature>
<feature type="compositionally biased region" description="Basic and acidic residues" evidence="1">
    <location>
        <begin position="1163"/>
        <end position="1179"/>
    </location>
</feature>
<feature type="compositionally biased region" description="Basic and acidic residues" evidence="1">
    <location>
        <begin position="1047"/>
        <end position="1078"/>
    </location>
</feature>
<feature type="compositionally biased region" description="Basic residues" evidence="1">
    <location>
        <begin position="1195"/>
        <end position="1211"/>
    </location>
</feature>
<dbReference type="EMBL" id="LN714486">
    <property type="protein sequence ID" value="CEL70019.1"/>
    <property type="molecule type" value="Genomic_DNA"/>
</dbReference>
<feature type="compositionally biased region" description="Low complexity" evidence="1">
    <location>
        <begin position="309"/>
        <end position="339"/>
    </location>
</feature>
<feature type="compositionally biased region" description="Basic and acidic residues" evidence="1">
    <location>
        <begin position="1345"/>
        <end position="1357"/>
    </location>
</feature>
<sequence length="1455" mass="158640">MRQHASGRDRNMASSAQNVGVVSCHRLCVHPPHRLPLHRGNGNLLERLVRFAVDENSVPNSQLRRLKRRTPRTLPFDVSSCVDSPASPFSHPVFSLGDCSRAHSSSQSTCRSALSSSSFYRDPEGAETSRKESRETLPSHPSCRSQSVRKTVAADASSQSDSRWDQPAVVFSSPMMARHAPAVSGRCSPSYSQLANSFASHASSLPPATCPSSLSPPVASRACVSSQVRRGLQERDDTKSACRSVSDGGAVGGERLDEATPYEERVEPRPHAPRQVRADSQTPPGRRTAKRERLPSYPPSCRKRLVALRASVTPSRSATRASTTPRSSSVSPPSSSLPASGGGLLLLHLARLALLALSSQKRARRSRSRRFAALNSSPKRAGRRCSRPESVSSDARGAPGEGGVEAEATEQSLAARDRHRSDAGSARGVRCRASQRDPSDAQRRCVGKREEGEREPGLGRGRRKASAANRQKPEAAHPRRRPPRNAESGDPRLPTSDRRDDLKRERNAAGGGTSRSSGAARAAVSDFQVGTEKERWLTGHKTHEKGDGCPDGEAGGLGSEIVGCGATIKDIGDYLCEHLHQTDSPSFRTNLSRFLRECTDGTLIRQVRRGVYALTARAAASSVSNVSPLRVFKRSLWRSLPLSTGDRTEAVLRLKRELQVAEESARAEGQTGYECGKGAHGKEAAETPRGRRKEETDELARDGERDRGDGGKGDNKDPGDAEEERKEAGFFMGKNPGEEQRREVEEEARVGGENREERRGRRNGNVVLGHKDDQAIASATQEISKILPRLNRKSKAEPVEEEKAPARGPPQDFSPPSSSFSSVSVSLRSSSSSSLPASSCSLATPHVSSCISCVTGGSPSSLPLWGASPSRQPPSFPRSLGSLPDNQANAFTLKPPLRRRRNTETSRLFPPLACRRLRSNRNMKRLPTLSSREGFLTLQKKVRNPARAACYLLGGTACDHAQDRRAAEAAEVAAALVAYPCSGTGEETPVSWAVGGGARATRLVSKLSEESEGQRRGLRSPKQEAEKQPRAEQTEGEEPKKARKRRANDGKGNEKEREEVRDKVEAKVKREKRRKCENEEPTNGTERPSVSKKRGRPPKPGRESKRGNTVFHSRAFSSLPASSGPPQNGVVNGDARSRDQRRSARATRLCSSLPPSALWASAKHTERQRGGYKDAKPLGDEAGAEPGEAATQARRTGRRRTVTSTKRVHHVRREDDQGEKDGRTETAEGDPRRVGKHRSRRHPSTGKGCVAASGDGPHAFLPPEVLLSHAVASERIFRHLEFSPKNENVEAGEERRDHERGGDTGESVHGNAKKVRARMNGKREVPQGSGLETETGECGGGEAAPGKEAKNKERWSEGETGGGTETGQEKKRQKTDRSVEIDLLGSEQTERRERIERRAGRQKNFEMLLAKESFTKTVGKRRKGHGTRKAGAREIIRGEKRKREMKEWTAMRRAA</sequence>